<reference evidence="2 3" key="1">
    <citation type="journal article" date="2016" name="Nat. Commun.">
        <title>Ectomycorrhizal ecology is imprinted in the genome of the dominant symbiotic fungus Cenococcum geophilum.</title>
        <authorList>
            <consortium name="DOE Joint Genome Institute"/>
            <person name="Peter M."/>
            <person name="Kohler A."/>
            <person name="Ohm R.A."/>
            <person name="Kuo A."/>
            <person name="Krutzmann J."/>
            <person name="Morin E."/>
            <person name="Arend M."/>
            <person name="Barry K.W."/>
            <person name="Binder M."/>
            <person name="Choi C."/>
            <person name="Clum A."/>
            <person name="Copeland A."/>
            <person name="Grisel N."/>
            <person name="Haridas S."/>
            <person name="Kipfer T."/>
            <person name="LaButti K."/>
            <person name="Lindquist E."/>
            <person name="Lipzen A."/>
            <person name="Maire R."/>
            <person name="Meier B."/>
            <person name="Mihaltcheva S."/>
            <person name="Molinier V."/>
            <person name="Murat C."/>
            <person name="Poggeler S."/>
            <person name="Quandt C.A."/>
            <person name="Sperisen C."/>
            <person name="Tritt A."/>
            <person name="Tisserant E."/>
            <person name="Crous P.W."/>
            <person name="Henrissat B."/>
            <person name="Nehls U."/>
            <person name="Egli S."/>
            <person name="Spatafora J.W."/>
            <person name="Grigoriev I.V."/>
            <person name="Martin F.M."/>
        </authorList>
    </citation>
    <scope>NUCLEOTIDE SEQUENCE [LARGE SCALE GENOMIC DNA]</scope>
    <source>
        <strain evidence="2 3">CBS 207.34</strain>
    </source>
</reference>
<evidence type="ECO:0000313" key="3">
    <source>
        <dbReference type="Proteomes" id="UP000250140"/>
    </source>
</evidence>
<proteinExistence type="predicted"/>
<keyword evidence="3" id="KW-1185">Reference proteome</keyword>
<dbReference type="Proteomes" id="UP000250140">
    <property type="component" value="Unassembled WGS sequence"/>
</dbReference>
<feature type="compositionally biased region" description="Polar residues" evidence="1">
    <location>
        <begin position="277"/>
        <end position="289"/>
    </location>
</feature>
<evidence type="ECO:0000256" key="1">
    <source>
        <dbReference type="SAM" id="MobiDB-lite"/>
    </source>
</evidence>
<name>A0A8E2ENJ7_9PEZI</name>
<accession>A0A8E2ENJ7</accession>
<sequence length="382" mass="40758">MVARLRDESGDGAAGLSKTVAFQCRCGTMFVPPDASCPMSKGDGPGRWEMLLLLQAEPVPRARERLAGFPRTHPLPPRKVARGCASVVSTAQRVHGLAVSKSSARTSIVTPWQACTRPAAHSPGAVQTGHDLRVRVNWNSSRLAQRDAEGREGGAGRVWIADAPSPPPELPPAPFLSPPLALLFRGEAAKAKTAGYRLASGHGRHGALSIFVQQDTGQTARLPDCQTAGAHLARTCLTYYQASFEASTKTPARCFVMPYPVRQCASNSSVFVPASPSRPTRSHQLPSSRTRIGPRVLRNTTSPCRASRSSLLLGSPSALVARKRASSALPLEEWEAGRPPSHLHLFVSSPVAFAWLDRQGLSPPLPAAFGSFYSFPGPSGSR</sequence>
<feature type="region of interest" description="Disordered" evidence="1">
    <location>
        <begin position="270"/>
        <end position="289"/>
    </location>
</feature>
<evidence type="ECO:0000313" key="2">
    <source>
        <dbReference type="EMBL" id="OCL01996.1"/>
    </source>
</evidence>
<organism evidence="2 3">
    <name type="scientific">Glonium stellatum</name>
    <dbReference type="NCBI Taxonomy" id="574774"/>
    <lineage>
        <taxon>Eukaryota</taxon>
        <taxon>Fungi</taxon>
        <taxon>Dikarya</taxon>
        <taxon>Ascomycota</taxon>
        <taxon>Pezizomycotina</taxon>
        <taxon>Dothideomycetes</taxon>
        <taxon>Pleosporomycetidae</taxon>
        <taxon>Gloniales</taxon>
        <taxon>Gloniaceae</taxon>
        <taxon>Glonium</taxon>
    </lineage>
</organism>
<gene>
    <name evidence="2" type="ORF">AOQ84DRAFT_424802</name>
</gene>
<dbReference type="EMBL" id="KV751022">
    <property type="protein sequence ID" value="OCL01996.1"/>
    <property type="molecule type" value="Genomic_DNA"/>
</dbReference>
<protein>
    <submittedName>
        <fullName evidence="2">Uncharacterized protein</fullName>
    </submittedName>
</protein>
<dbReference type="AlphaFoldDB" id="A0A8E2ENJ7"/>